<evidence type="ECO:0000313" key="4">
    <source>
        <dbReference type="EMBL" id="KAJ9167036.1"/>
    </source>
</evidence>
<dbReference type="SUPFAM" id="SSF117070">
    <property type="entry name" value="LEA14-like"/>
    <property type="match status" value="1"/>
</dbReference>
<organism evidence="4 5">
    <name type="scientific">Hevea brasiliensis</name>
    <name type="common">Para rubber tree</name>
    <name type="synonym">Siphonia brasiliensis</name>
    <dbReference type="NCBI Taxonomy" id="3981"/>
    <lineage>
        <taxon>Eukaryota</taxon>
        <taxon>Viridiplantae</taxon>
        <taxon>Streptophyta</taxon>
        <taxon>Embryophyta</taxon>
        <taxon>Tracheophyta</taxon>
        <taxon>Spermatophyta</taxon>
        <taxon>Magnoliopsida</taxon>
        <taxon>eudicotyledons</taxon>
        <taxon>Gunneridae</taxon>
        <taxon>Pentapetalae</taxon>
        <taxon>rosids</taxon>
        <taxon>fabids</taxon>
        <taxon>Malpighiales</taxon>
        <taxon>Euphorbiaceae</taxon>
        <taxon>Crotonoideae</taxon>
        <taxon>Micrandreae</taxon>
        <taxon>Hevea</taxon>
    </lineage>
</organism>
<dbReference type="PANTHER" id="PTHR31234">
    <property type="entry name" value="LATE EMBRYOGENESIS ABUNDANT (LEA) HYDROXYPROLINE-RICH GLYCOPROTEIN FAMILY"/>
    <property type="match status" value="1"/>
</dbReference>
<proteinExistence type="predicted"/>
<name>A0ABQ9LGI4_HEVBR</name>
<keyword evidence="3" id="KW-0812">Transmembrane</keyword>
<dbReference type="Gene3D" id="2.60.40.1820">
    <property type="match status" value="1"/>
</dbReference>
<feature type="transmembrane region" description="Helical" evidence="3">
    <location>
        <begin position="72"/>
        <end position="96"/>
    </location>
</feature>
<keyword evidence="3" id="KW-1133">Transmembrane helix</keyword>
<evidence type="ECO:0000256" key="3">
    <source>
        <dbReference type="SAM" id="Phobius"/>
    </source>
</evidence>
<comment type="caution">
    <text evidence="4">The sequence shown here is derived from an EMBL/GenBank/DDBJ whole genome shotgun (WGS) entry which is preliminary data.</text>
</comment>
<evidence type="ECO:0000313" key="5">
    <source>
        <dbReference type="Proteomes" id="UP001174677"/>
    </source>
</evidence>
<sequence length="248" mass="27506">MAERLSPLPSSNVHIHDPVTAQSRPAFQSGTYVVQVPKDQIYRVPPPENALIVERRRNPESKKLGHRCSAQLFCFILIAFVVIATTLAIGFSFSLLKAKNPEFQVQRLVVSSSSHSNPDYNVMLKVHNPNGKSGILYVQGGVASLFFEEQIMAAGKFPIFNQDENNSTEIGIALKGSKIMLPNNIKKSMKSTKPKVNLSFSLKMNVPARMKTNSFKIGDTKLVIICEFKVDTLAKGTQILSQQCETIR</sequence>
<dbReference type="PANTHER" id="PTHR31234:SF2">
    <property type="entry name" value="OS05G0199100 PROTEIN"/>
    <property type="match status" value="1"/>
</dbReference>
<comment type="subcellular location">
    <subcellularLocation>
        <location evidence="1">Membrane</location>
    </subcellularLocation>
</comment>
<dbReference type="Proteomes" id="UP001174677">
    <property type="component" value="Chromosome 12"/>
</dbReference>
<dbReference type="InterPro" id="IPR044839">
    <property type="entry name" value="NDR1-like"/>
</dbReference>
<reference evidence="4 5" key="1">
    <citation type="journal article" date="2023" name="Plant Biotechnol. J.">
        <title>Chromosome-level wild Hevea brasiliensis genome provides new tools for genomic-assisted breeding and valuable loci to elevate rubber yield.</title>
        <authorList>
            <person name="Cheng H."/>
            <person name="Song X."/>
            <person name="Hu Y."/>
            <person name="Wu T."/>
            <person name="Yang Q."/>
            <person name="An Z."/>
            <person name="Feng S."/>
            <person name="Deng Z."/>
            <person name="Wu W."/>
            <person name="Zeng X."/>
            <person name="Tu M."/>
            <person name="Wang X."/>
            <person name="Huang H."/>
        </authorList>
    </citation>
    <scope>NUCLEOTIDE SEQUENCE [LARGE SCALE GENOMIC DNA]</scope>
    <source>
        <strain evidence="4">MT/VB/25A 57/8</strain>
    </source>
</reference>
<gene>
    <name evidence="4" type="ORF">P3X46_021718</name>
</gene>
<dbReference type="EMBL" id="JARPOI010000012">
    <property type="protein sequence ID" value="KAJ9167036.1"/>
    <property type="molecule type" value="Genomic_DNA"/>
</dbReference>
<keyword evidence="5" id="KW-1185">Reference proteome</keyword>
<keyword evidence="2 3" id="KW-0472">Membrane</keyword>
<protein>
    <recommendedName>
        <fullName evidence="6">Late embryogenesis abundant protein LEA-2 subgroup domain-containing protein</fullName>
    </recommendedName>
</protein>
<evidence type="ECO:0000256" key="1">
    <source>
        <dbReference type="ARBA" id="ARBA00004370"/>
    </source>
</evidence>
<evidence type="ECO:0008006" key="6">
    <source>
        <dbReference type="Google" id="ProtNLM"/>
    </source>
</evidence>
<accession>A0ABQ9LGI4</accession>
<evidence type="ECO:0000256" key="2">
    <source>
        <dbReference type="ARBA" id="ARBA00023136"/>
    </source>
</evidence>